<evidence type="ECO:0000313" key="9">
    <source>
        <dbReference type="Proteomes" id="UP001143307"/>
    </source>
</evidence>
<evidence type="ECO:0000256" key="6">
    <source>
        <dbReference type="ARBA" id="ARBA00023229"/>
    </source>
</evidence>
<keyword evidence="5 7" id="KW-0548">Nucleotidyltransferase</keyword>
<comment type="similarity">
    <text evidence="3 7">Belongs to the IspD/TarI cytidylyltransferase family. IspD subfamily.</text>
</comment>
<dbReference type="SUPFAM" id="SSF53448">
    <property type="entry name" value="Nucleotide-diphospho-sugar transferases"/>
    <property type="match status" value="1"/>
</dbReference>
<proteinExistence type="inferred from homology"/>
<comment type="catalytic activity">
    <reaction evidence="1 7">
        <text>2-C-methyl-D-erythritol 4-phosphate + CTP + H(+) = 4-CDP-2-C-methyl-D-erythritol + diphosphate</text>
        <dbReference type="Rhea" id="RHEA:13429"/>
        <dbReference type="ChEBI" id="CHEBI:15378"/>
        <dbReference type="ChEBI" id="CHEBI:33019"/>
        <dbReference type="ChEBI" id="CHEBI:37563"/>
        <dbReference type="ChEBI" id="CHEBI:57823"/>
        <dbReference type="ChEBI" id="CHEBI:58262"/>
        <dbReference type="EC" id="2.7.7.60"/>
    </reaction>
</comment>
<keyword evidence="6 7" id="KW-0414">Isoprene biosynthesis</keyword>
<name>A0ABT3SSZ3_9GAMM</name>
<dbReference type="PROSITE" id="PS01295">
    <property type="entry name" value="ISPD"/>
    <property type="match status" value="1"/>
</dbReference>
<dbReference type="InterPro" id="IPR050088">
    <property type="entry name" value="IspD/TarI_cytidylyltransf_bact"/>
</dbReference>
<evidence type="ECO:0000256" key="2">
    <source>
        <dbReference type="ARBA" id="ARBA00004787"/>
    </source>
</evidence>
<comment type="pathway">
    <text evidence="2 7">Isoprenoid biosynthesis; isopentenyl diphosphate biosynthesis via DXP pathway; isopentenyl diphosphate from 1-deoxy-D-xylulose 5-phosphate: step 2/6.</text>
</comment>
<accession>A0ABT3SSZ3</accession>
<dbReference type="RefSeq" id="WP_007228964.1">
    <property type="nucleotide sequence ID" value="NZ_SHNP01000001.1"/>
</dbReference>
<sequence length="231" mass="24471">MSRRLHVVIPAAGIGSRMTADTPKQYLKIAGKTLLEYSVDTLLRTPGITSITVALHPDDTFAADLQILTDPRVSRVAGGDERADSVLAALYAVAGEEGDWVLVHDAARPGLRIADVQRLIAAVIAKGEGGILAEPVVDTVKLGDAVGRVEKTLDRSALWRAQTPQMFQLGELISALEAASQRGLAVTDEASAMELAGQPVQLVSGSPANLKVTVPEDLELAAWYLSRQGES</sequence>
<dbReference type="NCBIfam" id="TIGR00453">
    <property type="entry name" value="ispD"/>
    <property type="match status" value="1"/>
</dbReference>
<protein>
    <recommendedName>
        <fullName evidence="7">2-C-methyl-D-erythritol 4-phosphate cytidylyltransferase</fullName>
        <ecNumber evidence="7">2.7.7.60</ecNumber>
    </recommendedName>
    <alternativeName>
        <fullName evidence="7">4-diphosphocytidyl-2C-methyl-D-erythritol synthase</fullName>
    </alternativeName>
    <alternativeName>
        <fullName evidence="7">MEP cytidylyltransferase</fullName>
        <shortName evidence="7">MCT</shortName>
    </alternativeName>
</protein>
<dbReference type="CDD" id="cd02516">
    <property type="entry name" value="CDP-ME_synthetase"/>
    <property type="match status" value="1"/>
</dbReference>
<reference evidence="8" key="1">
    <citation type="submission" date="2019-02" db="EMBL/GenBank/DDBJ databases">
        <authorList>
            <person name="Li S.-H."/>
        </authorList>
    </citation>
    <scope>NUCLEOTIDE SEQUENCE</scope>
    <source>
        <strain evidence="8">IMCC8485</strain>
    </source>
</reference>
<dbReference type="Proteomes" id="UP001143307">
    <property type="component" value="Unassembled WGS sequence"/>
</dbReference>
<organism evidence="8 9">
    <name type="scientific">Candidatus Seongchinamella marina</name>
    <dbReference type="NCBI Taxonomy" id="2518990"/>
    <lineage>
        <taxon>Bacteria</taxon>
        <taxon>Pseudomonadati</taxon>
        <taxon>Pseudomonadota</taxon>
        <taxon>Gammaproteobacteria</taxon>
        <taxon>Cellvibrionales</taxon>
        <taxon>Halieaceae</taxon>
        <taxon>Seongchinamella</taxon>
    </lineage>
</organism>
<dbReference type="EMBL" id="SHNP01000001">
    <property type="protein sequence ID" value="MCX2972770.1"/>
    <property type="molecule type" value="Genomic_DNA"/>
</dbReference>
<evidence type="ECO:0000256" key="3">
    <source>
        <dbReference type="ARBA" id="ARBA00009789"/>
    </source>
</evidence>
<evidence type="ECO:0000256" key="4">
    <source>
        <dbReference type="ARBA" id="ARBA00022679"/>
    </source>
</evidence>
<gene>
    <name evidence="7" type="primary">ispD</name>
    <name evidence="8" type="ORF">EYC87_04110</name>
</gene>
<dbReference type="InterPro" id="IPR029044">
    <property type="entry name" value="Nucleotide-diphossugar_trans"/>
</dbReference>
<dbReference type="HAMAP" id="MF_00108">
    <property type="entry name" value="IspD"/>
    <property type="match status" value="1"/>
</dbReference>
<dbReference type="InterPro" id="IPR034683">
    <property type="entry name" value="IspD/TarI"/>
</dbReference>
<dbReference type="PANTHER" id="PTHR32125">
    <property type="entry name" value="2-C-METHYL-D-ERYTHRITOL 4-PHOSPHATE CYTIDYLYLTRANSFERASE, CHLOROPLASTIC"/>
    <property type="match status" value="1"/>
</dbReference>
<evidence type="ECO:0000313" key="8">
    <source>
        <dbReference type="EMBL" id="MCX2972770.1"/>
    </source>
</evidence>
<evidence type="ECO:0000256" key="7">
    <source>
        <dbReference type="HAMAP-Rule" id="MF_00108"/>
    </source>
</evidence>
<evidence type="ECO:0000256" key="5">
    <source>
        <dbReference type="ARBA" id="ARBA00022695"/>
    </source>
</evidence>
<dbReference type="InterPro" id="IPR001228">
    <property type="entry name" value="IspD"/>
</dbReference>
<comment type="function">
    <text evidence="7">Catalyzes the formation of 4-diphosphocytidyl-2-C-methyl-D-erythritol from CTP and 2-C-methyl-D-erythritol 4-phosphate (MEP).</text>
</comment>
<dbReference type="PANTHER" id="PTHR32125:SF4">
    <property type="entry name" value="2-C-METHYL-D-ERYTHRITOL 4-PHOSPHATE CYTIDYLYLTRANSFERASE, CHLOROPLASTIC"/>
    <property type="match status" value="1"/>
</dbReference>
<dbReference type="Pfam" id="PF01128">
    <property type="entry name" value="IspD"/>
    <property type="match status" value="1"/>
</dbReference>
<dbReference type="InterPro" id="IPR018294">
    <property type="entry name" value="ISPD_synthase_CS"/>
</dbReference>
<evidence type="ECO:0000256" key="1">
    <source>
        <dbReference type="ARBA" id="ARBA00001282"/>
    </source>
</evidence>
<keyword evidence="9" id="KW-1185">Reference proteome</keyword>
<feature type="site" description="Transition state stabilizer" evidence="7">
    <location>
        <position position="17"/>
    </location>
</feature>
<keyword evidence="4 7" id="KW-0808">Transferase</keyword>
<comment type="caution">
    <text evidence="8">The sequence shown here is derived from an EMBL/GenBank/DDBJ whole genome shotgun (WGS) entry which is preliminary data.</text>
</comment>
<dbReference type="EC" id="2.7.7.60" evidence="7"/>
<feature type="site" description="Positions MEP for the nucleophilic attack" evidence="7">
    <location>
        <position position="211"/>
    </location>
</feature>
<feature type="site" description="Positions MEP for the nucleophilic attack" evidence="7">
    <location>
        <position position="155"/>
    </location>
</feature>
<feature type="site" description="Transition state stabilizer" evidence="7">
    <location>
        <position position="24"/>
    </location>
</feature>
<dbReference type="GO" id="GO:0050518">
    <property type="term" value="F:2-C-methyl-D-erythritol 4-phosphate cytidylyltransferase activity"/>
    <property type="evidence" value="ECO:0007669"/>
    <property type="project" value="UniProtKB-EC"/>
</dbReference>
<dbReference type="Gene3D" id="3.90.550.10">
    <property type="entry name" value="Spore Coat Polysaccharide Biosynthesis Protein SpsA, Chain A"/>
    <property type="match status" value="1"/>
</dbReference>